<organism evidence="1 2">
    <name type="scientific">Bacillus phage WhyPhy</name>
    <dbReference type="NCBI Taxonomy" id="2801480"/>
    <lineage>
        <taxon>Viruses</taxon>
        <taxon>Duplodnaviria</taxon>
        <taxon>Heunggongvirae</taxon>
        <taxon>Uroviricota</taxon>
        <taxon>Caudoviricetes</taxon>
        <taxon>Salasmaviridae</taxon>
        <taxon>Bundooravirus</taxon>
        <taxon>Bundooravirus whyphy</taxon>
    </lineage>
</organism>
<evidence type="ECO:0000313" key="2">
    <source>
        <dbReference type="Proteomes" id="UP000596172"/>
    </source>
</evidence>
<dbReference type="Proteomes" id="UP000596172">
    <property type="component" value="Segment"/>
</dbReference>
<dbReference type="GeneID" id="65133267"/>
<keyword evidence="2" id="KW-1185">Reference proteome</keyword>
<reference evidence="1" key="1">
    <citation type="submission" date="2020-12" db="EMBL/GenBank/DDBJ databases">
        <authorList>
            <person name="Brown N.J."/>
            <person name="Benedetto N.J."/>
            <person name="Temple L.M."/>
        </authorList>
    </citation>
    <scope>NUCLEOTIDE SEQUENCE [LARGE SCALE GENOMIC DNA]</scope>
</reference>
<accession>A0A7T7ZAM7</accession>
<dbReference type="KEGG" id="vg:65133267"/>
<proteinExistence type="predicted"/>
<dbReference type="EMBL" id="MW419775">
    <property type="protein sequence ID" value="QQO40343.1"/>
    <property type="molecule type" value="Genomic_DNA"/>
</dbReference>
<sequence>MKSLNESVWSIEDELKHIPARRDHLKIKHDIGTIYKQIESHPLTTNKVSLFVRIITDTLEEAVIVNYIGRYDDLILTGIKFLQALYNDSENVFKQTFI</sequence>
<name>A0A7T7ZAM7_9CAUD</name>
<protein>
    <submittedName>
        <fullName evidence="1">Uncharacterized protein</fullName>
    </submittedName>
</protein>
<evidence type="ECO:0000313" key="1">
    <source>
        <dbReference type="EMBL" id="QQO40343.1"/>
    </source>
</evidence>
<gene>
    <name evidence="1" type="primary">2</name>
    <name evidence="1" type="ORF">WHYPHY_2</name>
</gene>
<dbReference type="RefSeq" id="YP_010114699.1">
    <property type="nucleotide sequence ID" value="NC_055917.2"/>
</dbReference>